<reference evidence="1" key="2">
    <citation type="submission" date="2022-01" db="EMBL/GenBank/DDBJ databases">
        <authorList>
            <person name="Yamashiro T."/>
            <person name="Shiraishi A."/>
            <person name="Satake H."/>
            <person name="Nakayama K."/>
        </authorList>
    </citation>
    <scope>NUCLEOTIDE SEQUENCE</scope>
</reference>
<evidence type="ECO:0000313" key="1">
    <source>
        <dbReference type="EMBL" id="GJS67831.1"/>
    </source>
</evidence>
<name>A0ABQ4XSK2_9ASTR</name>
<comment type="caution">
    <text evidence="1">The sequence shown here is derived from an EMBL/GenBank/DDBJ whole genome shotgun (WGS) entry which is preliminary data.</text>
</comment>
<accession>A0ABQ4XSK2</accession>
<dbReference type="EMBL" id="BQNB010009746">
    <property type="protein sequence ID" value="GJS67831.1"/>
    <property type="molecule type" value="Genomic_DNA"/>
</dbReference>
<organism evidence="1 2">
    <name type="scientific">Tanacetum coccineum</name>
    <dbReference type="NCBI Taxonomy" id="301880"/>
    <lineage>
        <taxon>Eukaryota</taxon>
        <taxon>Viridiplantae</taxon>
        <taxon>Streptophyta</taxon>
        <taxon>Embryophyta</taxon>
        <taxon>Tracheophyta</taxon>
        <taxon>Spermatophyta</taxon>
        <taxon>Magnoliopsida</taxon>
        <taxon>eudicotyledons</taxon>
        <taxon>Gunneridae</taxon>
        <taxon>Pentapetalae</taxon>
        <taxon>asterids</taxon>
        <taxon>campanulids</taxon>
        <taxon>Asterales</taxon>
        <taxon>Asteraceae</taxon>
        <taxon>Asteroideae</taxon>
        <taxon>Anthemideae</taxon>
        <taxon>Anthemidinae</taxon>
        <taxon>Tanacetum</taxon>
    </lineage>
</organism>
<keyword evidence="2" id="KW-1185">Reference proteome</keyword>
<proteinExistence type="predicted"/>
<evidence type="ECO:0000313" key="2">
    <source>
        <dbReference type="Proteomes" id="UP001151760"/>
    </source>
</evidence>
<reference evidence="1" key="1">
    <citation type="journal article" date="2022" name="Int. J. Mol. Sci.">
        <title>Draft Genome of Tanacetum Coccineum: Genomic Comparison of Closely Related Tanacetum-Family Plants.</title>
        <authorList>
            <person name="Yamashiro T."/>
            <person name="Shiraishi A."/>
            <person name="Nakayama K."/>
            <person name="Satake H."/>
        </authorList>
    </citation>
    <scope>NUCLEOTIDE SEQUENCE</scope>
</reference>
<gene>
    <name evidence="1" type="ORF">Tco_0682396</name>
</gene>
<dbReference type="Proteomes" id="UP001151760">
    <property type="component" value="Unassembled WGS sequence"/>
</dbReference>
<protein>
    <submittedName>
        <fullName evidence="1">Uncharacterized protein</fullName>
    </submittedName>
</protein>
<sequence>MLIITRTCLIDEKDNDQASSKDRPTLEEIMGVDSSNESYAHIRNVTISFYVIKQSLSVWSFEHDFFTALGIVTPLGCGVEELETDVDLVEEKDEDHALW</sequence>